<evidence type="ECO:0000259" key="1">
    <source>
        <dbReference type="Pfam" id="PF13508"/>
    </source>
</evidence>
<gene>
    <name evidence="2" type="ORF">PCAMFM013_S032g000018</name>
</gene>
<name>A0A0G4PRB9_PENC3</name>
<dbReference type="Pfam" id="PF13508">
    <property type="entry name" value="Acetyltransf_7"/>
    <property type="match status" value="1"/>
</dbReference>
<dbReference type="InterPro" id="IPR052523">
    <property type="entry name" value="Trichothecene_AcTrans"/>
</dbReference>
<dbReference type="Proteomes" id="UP000053732">
    <property type="component" value="Unassembled WGS sequence"/>
</dbReference>
<dbReference type="PANTHER" id="PTHR42791">
    <property type="entry name" value="GNAT FAMILY ACETYLTRANSFERASE"/>
    <property type="match status" value="1"/>
</dbReference>
<dbReference type="InterPro" id="IPR000182">
    <property type="entry name" value="GNAT_dom"/>
</dbReference>
<dbReference type="EMBL" id="HG793165">
    <property type="protein sequence ID" value="CRL28982.1"/>
    <property type="molecule type" value="Genomic_DNA"/>
</dbReference>
<dbReference type="GO" id="GO:0016747">
    <property type="term" value="F:acyltransferase activity, transferring groups other than amino-acyl groups"/>
    <property type="evidence" value="ECO:0007669"/>
    <property type="project" value="InterPro"/>
</dbReference>
<accession>A0A0G4PRB9</accession>
<dbReference type="AlphaFoldDB" id="A0A0G4PRB9"/>
<keyword evidence="2" id="KW-0012">Acyltransferase</keyword>
<dbReference type="STRING" id="1429867.A0A0G4PRB9"/>
<organism evidence="2 3">
    <name type="scientific">Penicillium camemberti (strain FM 013)</name>
    <dbReference type="NCBI Taxonomy" id="1429867"/>
    <lineage>
        <taxon>Eukaryota</taxon>
        <taxon>Fungi</taxon>
        <taxon>Dikarya</taxon>
        <taxon>Ascomycota</taxon>
        <taxon>Pezizomycotina</taxon>
        <taxon>Eurotiomycetes</taxon>
        <taxon>Eurotiomycetidae</taxon>
        <taxon>Eurotiales</taxon>
        <taxon>Aspergillaceae</taxon>
        <taxon>Penicillium</taxon>
    </lineage>
</organism>
<dbReference type="Gene3D" id="3.40.630.30">
    <property type="match status" value="1"/>
</dbReference>
<dbReference type="InterPro" id="IPR016181">
    <property type="entry name" value="Acyl_CoA_acyltransferase"/>
</dbReference>
<feature type="domain" description="N-acetyltransferase" evidence="1">
    <location>
        <begin position="136"/>
        <end position="193"/>
    </location>
</feature>
<reference evidence="2 3" key="1">
    <citation type="journal article" date="2014" name="Nat. Commun.">
        <title>Multiple recent horizontal transfers of a large genomic region in cheese making fungi.</title>
        <authorList>
            <person name="Cheeseman K."/>
            <person name="Ropars J."/>
            <person name="Renault P."/>
            <person name="Dupont J."/>
            <person name="Gouzy J."/>
            <person name="Branca A."/>
            <person name="Abraham A.L."/>
            <person name="Ceppi M."/>
            <person name="Conseiller E."/>
            <person name="Debuchy R."/>
            <person name="Malagnac F."/>
            <person name="Goarin A."/>
            <person name="Silar P."/>
            <person name="Lacoste S."/>
            <person name="Sallet E."/>
            <person name="Bensimon A."/>
            <person name="Giraud T."/>
            <person name="Brygoo Y."/>
        </authorList>
    </citation>
    <scope>NUCLEOTIDE SEQUENCE [LARGE SCALE GENOMIC DNA]</scope>
    <source>
        <strain evidence="3">FM 013</strain>
    </source>
</reference>
<evidence type="ECO:0000313" key="3">
    <source>
        <dbReference type="Proteomes" id="UP000053732"/>
    </source>
</evidence>
<keyword evidence="3" id="KW-1185">Reference proteome</keyword>
<keyword evidence="2" id="KW-0808">Transferase</keyword>
<dbReference type="PANTHER" id="PTHR42791:SF5">
    <property type="entry name" value="HYPOTHETICAL ACETYLTRANSFERASE (EUROFUNG)"/>
    <property type="match status" value="1"/>
</dbReference>
<protein>
    <submittedName>
        <fullName evidence="2">Acyl-CoA N-acyltransferase</fullName>
    </submittedName>
</protein>
<sequence length="258" mass="29739">MAATDFEVREITTKDEFARLNDVLWAANFHPYEPAFIIFHAVNGHTAEDRAKDKATDTDLQWTKHEQTPGSHYIYAIEKSTGRVVGGCEWIFYHSNPFPNGPSTVPCTWYPAGSERAEYASHVATQFIRPRQHWFQRPHAGVNRMGVHPEFRRRGIGRLLMQWGHERVDALGYETFIESGPLGRWLFEGCGYVRVMGLHIDCERKNPSEEWERLVHECRPPGILLLWRPPTGVLDESVSEGPWAVTDDTWKWPAFLHS</sequence>
<evidence type="ECO:0000313" key="2">
    <source>
        <dbReference type="EMBL" id="CRL28982.1"/>
    </source>
</evidence>
<proteinExistence type="predicted"/>
<dbReference type="SUPFAM" id="SSF55729">
    <property type="entry name" value="Acyl-CoA N-acyltransferases (Nat)"/>
    <property type="match status" value="1"/>
</dbReference>
<dbReference type="CDD" id="cd04301">
    <property type="entry name" value="NAT_SF"/>
    <property type="match status" value="1"/>
</dbReference>